<name>A0A2R5GCI2_9STRA</name>
<accession>A0A2R5GCI2</accession>
<reference evidence="2 3" key="1">
    <citation type="submission" date="2017-12" db="EMBL/GenBank/DDBJ databases">
        <title>Sequencing, de novo assembly and annotation of complete genome of a new Thraustochytrid species, strain FCC1311.</title>
        <authorList>
            <person name="Sedici K."/>
            <person name="Godart F."/>
            <person name="Aiese Cigliano R."/>
            <person name="Sanseverino W."/>
            <person name="Barakat M."/>
            <person name="Ortet P."/>
            <person name="Marechal E."/>
            <person name="Cagnac O."/>
            <person name="Amato A."/>
        </authorList>
    </citation>
    <scope>NUCLEOTIDE SEQUENCE [LARGE SCALE GENOMIC DNA]</scope>
</reference>
<sequence length="1014" mass="112025">MTLLVTVVTSITILCMMLLSLQLYNFGQNMSFVDGRLRQVNLMEDKACLNRCILHAPASLGDGKKVKFCLEFCSVDDGGEREQLKTVVETTDGAQTSAETSPLATETDHPKLQSEPQSSFTEALQARLDSLQVSPAEASDLKEAVEETRANGEDEAFEMANKKPVSPAQIEEQLGEALEEQAEHEQGLAAAHLNDEKLTDVFAEDEIPVVSPEVSTLQKKHSSQEELHESTLSTRDELPMNDQTGAFNEDADAPKLVEQVGDAPQSLSEEKLVETGDMNTAAFQEELDKDTNMMLWLRADHGVYTDEKNAVQRWSDLTRNVDFVPTDPSTHVHEFFGHEDHASTDGEPVLSHDKLRKLPLVEFPCALESSKLKLTDEATLFFVLRPEAFLFGQWARGQRFFGHYPHGQFRFVDASPSFYSGGDRKLQRHALKSEIRAQHGLILLKYRLAGKQGVSVGVNHDPLFRVSSQPVQISKDSRLSIGGVDGGCGFRGGIAEVIVFQGKIADDKMKRVENYLEKRWWSDFSVNMDSVMQEVNNGAGPKDHLMVQDASIEQSHDKEGHQVLGSEKSSTRVCDTSSQDVGLMDFVHEHAPQLHPMVWLKASEGITLAPDGQSVLQWDTLHPGKLVSFSSPVHGRNLPRMQKAQSDSCLSFVEFGCSLTVPGMQLSAPMTAYVVLRPSAADPEATYQRLFGHFPNGGFLYDGQKAGFKSKHGFLFPRMSSKKRLRGADEPIADQEFVLAKYRLGMQSGVEVGTGNSGFLQVGVHHDMLFSVNQKLSVGGSNGGCEFLGGIGEILTFATALTDDHDRMVTQWLTRKWTHDAAEDGPRPVDASARCLDFSARDTEGILDWRPTGSFTKARYAWEDAVEQVRAQISGMTTGGAPLLALLKDRSRYLNDLRDTLFGDVCDDEEVTVKTTKTSVGSDGREVLSEATSKRTNDERPACDTSPEIMNWKAPEQASIDDKRAWEDALEKAHGEVQSFQMGGKALETFLKKLVRGLRDTRSSLFGKLCGPMP</sequence>
<feature type="region of interest" description="Disordered" evidence="1">
    <location>
        <begin position="213"/>
        <end position="252"/>
    </location>
</feature>
<organism evidence="2 3">
    <name type="scientific">Hondaea fermentalgiana</name>
    <dbReference type="NCBI Taxonomy" id="2315210"/>
    <lineage>
        <taxon>Eukaryota</taxon>
        <taxon>Sar</taxon>
        <taxon>Stramenopiles</taxon>
        <taxon>Bigyra</taxon>
        <taxon>Labyrinthulomycetes</taxon>
        <taxon>Thraustochytrida</taxon>
        <taxon>Thraustochytriidae</taxon>
        <taxon>Hondaea</taxon>
    </lineage>
</organism>
<gene>
    <name evidence="2" type="ORF">FCC1311_020802</name>
</gene>
<dbReference type="InParanoid" id="A0A2R5GCI2"/>
<protein>
    <submittedName>
        <fullName evidence="2">Uncharacterized protein</fullName>
    </submittedName>
</protein>
<keyword evidence="3" id="KW-1185">Reference proteome</keyword>
<evidence type="ECO:0000313" key="2">
    <source>
        <dbReference type="EMBL" id="GBG25861.1"/>
    </source>
</evidence>
<dbReference type="AlphaFoldDB" id="A0A2R5GCI2"/>
<dbReference type="EMBL" id="BEYU01000016">
    <property type="protein sequence ID" value="GBG25861.1"/>
    <property type="molecule type" value="Genomic_DNA"/>
</dbReference>
<feature type="region of interest" description="Disordered" evidence="1">
    <location>
        <begin position="90"/>
        <end position="117"/>
    </location>
</feature>
<feature type="compositionally biased region" description="Basic and acidic residues" evidence="1">
    <location>
        <begin position="222"/>
        <end position="238"/>
    </location>
</feature>
<dbReference type="Proteomes" id="UP000241890">
    <property type="component" value="Unassembled WGS sequence"/>
</dbReference>
<comment type="caution">
    <text evidence="2">The sequence shown here is derived from an EMBL/GenBank/DDBJ whole genome shotgun (WGS) entry which is preliminary data.</text>
</comment>
<dbReference type="OrthoDB" id="79760at2759"/>
<evidence type="ECO:0000256" key="1">
    <source>
        <dbReference type="SAM" id="MobiDB-lite"/>
    </source>
</evidence>
<proteinExistence type="predicted"/>
<evidence type="ECO:0000313" key="3">
    <source>
        <dbReference type="Proteomes" id="UP000241890"/>
    </source>
</evidence>
<feature type="compositionally biased region" description="Polar residues" evidence="1">
    <location>
        <begin position="90"/>
        <end position="104"/>
    </location>
</feature>